<evidence type="ECO:0000259" key="2">
    <source>
        <dbReference type="Pfam" id="PF04773"/>
    </source>
</evidence>
<sequence length="150" mass="15856">MRNHALLFLFLIQATIGVAAETGVPAGKVKRSEGNVTVDRAGQVQMLKVGAPVYVGDRIRTAADGAVGITLSDDTLLTAGPRSTLLINEFQFNSTTHEGGMLATLLKGTLSVVTGLIGKQAPENVHFRTPTVLLGIRGTEFIVDARAEDE</sequence>
<dbReference type="PANTHER" id="PTHR38731">
    <property type="entry name" value="LIPL45-RELATED LIPOPROTEIN-RELATED"/>
    <property type="match status" value="1"/>
</dbReference>
<accession>A0ABX1TDX9</accession>
<feature type="signal peptide" evidence="1">
    <location>
        <begin position="1"/>
        <end position="19"/>
    </location>
</feature>
<dbReference type="Proteomes" id="UP000886469">
    <property type="component" value="Unassembled WGS sequence"/>
</dbReference>
<evidence type="ECO:0000313" key="3">
    <source>
        <dbReference type="EMBL" id="NMQ06558.1"/>
    </source>
</evidence>
<keyword evidence="4" id="KW-1185">Reference proteome</keyword>
<keyword evidence="1" id="KW-0732">Signal</keyword>
<evidence type="ECO:0000256" key="1">
    <source>
        <dbReference type="SAM" id="SignalP"/>
    </source>
</evidence>
<comment type="caution">
    <text evidence="3">The sequence shown here is derived from an EMBL/GenBank/DDBJ whole genome shotgun (WGS) entry which is preliminary data.</text>
</comment>
<dbReference type="EMBL" id="SPMX01000046">
    <property type="protein sequence ID" value="NMQ06558.1"/>
    <property type="molecule type" value="Genomic_DNA"/>
</dbReference>
<name>A0ABX1TDX9_9PROT</name>
<dbReference type="Pfam" id="PF04773">
    <property type="entry name" value="FecR"/>
    <property type="match status" value="1"/>
</dbReference>
<organism evidence="3 4">
    <name type="scientific">Candidatus Accumulibacter contiguus</name>
    <dbReference type="NCBI Taxonomy" id="2954381"/>
    <lineage>
        <taxon>Bacteria</taxon>
        <taxon>Pseudomonadati</taxon>
        <taxon>Pseudomonadota</taxon>
        <taxon>Betaproteobacteria</taxon>
        <taxon>Candidatus Accumulibacter</taxon>
    </lineage>
</organism>
<protein>
    <recommendedName>
        <fullName evidence="2">FecR protein domain-containing protein</fullName>
    </recommendedName>
</protein>
<feature type="domain" description="FecR protein" evidence="2">
    <location>
        <begin position="57"/>
        <end position="146"/>
    </location>
</feature>
<feature type="chain" id="PRO_5045893169" description="FecR protein domain-containing protein" evidence="1">
    <location>
        <begin position="20"/>
        <end position="150"/>
    </location>
</feature>
<proteinExistence type="predicted"/>
<gene>
    <name evidence="3" type="ORF">E4Q08_15535</name>
</gene>
<evidence type="ECO:0000313" key="4">
    <source>
        <dbReference type="Proteomes" id="UP000886469"/>
    </source>
</evidence>
<dbReference type="InterPro" id="IPR006860">
    <property type="entry name" value="FecR"/>
</dbReference>
<reference evidence="3" key="1">
    <citation type="submission" date="2019-03" db="EMBL/GenBank/DDBJ databases">
        <title>Metabolic reconstructions from genomes of highly enriched 'Candidatus Accumulibacter' and 'Candidatus Competibacter' bioreactor populations.</title>
        <authorList>
            <person name="Annavajhala M.K."/>
            <person name="Welles L."/>
            <person name="Abbas B."/>
            <person name="Sorokin D."/>
            <person name="Park H."/>
            <person name="Van Loosdrecht M."/>
            <person name="Chandran K."/>
        </authorList>
    </citation>
    <scope>NUCLEOTIDE SEQUENCE</scope>
    <source>
        <strain evidence="3">SBR_L</strain>
    </source>
</reference>